<dbReference type="EMBL" id="LAZR01025381">
    <property type="protein sequence ID" value="KKL72084.1"/>
    <property type="molecule type" value="Genomic_DNA"/>
</dbReference>
<dbReference type="AlphaFoldDB" id="A0A0F9EDP9"/>
<proteinExistence type="predicted"/>
<evidence type="ECO:0000313" key="1">
    <source>
        <dbReference type="EMBL" id="KKL72084.1"/>
    </source>
</evidence>
<accession>A0A0F9EDP9</accession>
<organism evidence="1">
    <name type="scientific">marine sediment metagenome</name>
    <dbReference type="NCBI Taxonomy" id="412755"/>
    <lineage>
        <taxon>unclassified sequences</taxon>
        <taxon>metagenomes</taxon>
        <taxon>ecological metagenomes</taxon>
    </lineage>
</organism>
<sequence>MGQAISRSSRQVFTENYMAGEDLLNRPDIWYKVFPYLREEINMIDFFLQTGRKERTIQSDFSWHEEDILIPIAQIGIVAGTPGAGNLVTITINQISSDNEIPFKKWDTVKVGAIRGWIRSDNDITIAPSTGLHIYVVTPVKNTDDIVTAAVVSDWVVWYGSAKSDGQNQPDSMISKPLPFSGKTQIIATNYSTHGSAAANESWVQTKSGNWYFYYRGVEQAIVRHKMAIALTILMGESSLG</sequence>
<reference evidence="1" key="1">
    <citation type="journal article" date="2015" name="Nature">
        <title>Complex archaea that bridge the gap between prokaryotes and eukaryotes.</title>
        <authorList>
            <person name="Spang A."/>
            <person name="Saw J.H."/>
            <person name="Jorgensen S.L."/>
            <person name="Zaremba-Niedzwiedzka K."/>
            <person name="Martijn J."/>
            <person name="Lind A.E."/>
            <person name="van Eijk R."/>
            <person name="Schleper C."/>
            <person name="Guy L."/>
            <person name="Ettema T.J."/>
        </authorList>
    </citation>
    <scope>NUCLEOTIDE SEQUENCE</scope>
</reference>
<gene>
    <name evidence="1" type="ORF">LCGC14_2088440</name>
</gene>
<comment type="caution">
    <text evidence="1">The sequence shown here is derived from an EMBL/GenBank/DDBJ whole genome shotgun (WGS) entry which is preliminary data.</text>
</comment>
<feature type="non-terminal residue" evidence="1">
    <location>
        <position position="241"/>
    </location>
</feature>
<name>A0A0F9EDP9_9ZZZZ</name>
<protein>
    <submittedName>
        <fullName evidence="1">Uncharacterized protein</fullName>
    </submittedName>
</protein>